<feature type="transmembrane region" description="Helical" evidence="1">
    <location>
        <begin position="33"/>
        <end position="54"/>
    </location>
</feature>
<keyword evidence="1" id="KW-0812">Transmembrane</keyword>
<dbReference type="SUPFAM" id="SSF101898">
    <property type="entry name" value="NHL repeat"/>
    <property type="match status" value="1"/>
</dbReference>
<dbReference type="RefSeq" id="WP_190719338.1">
    <property type="nucleotide sequence ID" value="NZ_JACJST010000030.1"/>
</dbReference>
<evidence type="ECO:0000256" key="1">
    <source>
        <dbReference type="SAM" id="Phobius"/>
    </source>
</evidence>
<accession>A0ABR8FKY7</accession>
<keyword evidence="1" id="KW-1133">Transmembrane helix</keyword>
<evidence type="ECO:0008006" key="4">
    <source>
        <dbReference type="Google" id="ProtNLM"/>
    </source>
</evidence>
<dbReference type="Gene3D" id="2.120.10.30">
    <property type="entry name" value="TolB, C-terminal domain"/>
    <property type="match status" value="1"/>
</dbReference>
<organism evidence="2 3">
    <name type="scientific">Anabaena lutea FACHB-196</name>
    <dbReference type="NCBI Taxonomy" id="2692881"/>
    <lineage>
        <taxon>Bacteria</taxon>
        <taxon>Bacillati</taxon>
        <taxon>Cyanobacteriota</taxon>
        <taxon>Cyanophyceae</taxon>
        <taxon>Nostocales</taxon>
        <taxon>Nostocaceae</taxon>
        <taxon>Anabaena</taxon>
    </lineage>
</organism>
<proteinExistence type="predicted"/>
<comment type="caution">
    <text evidence="2">The sequence shown here is derived from an EMBL/GenBank/DDBJ whole genome shotgun (WGS) entry which is preliminary data.</text>
</comment>
<evidence type="ECO:0000313" key="3">
    <source>
        <dbReference type="Proteomes" id="UP000640531"/>
    </source>
</evidence>
<dbReference type="Proteomes" id="UP000640531">
    <property type="component" value="Unassembled WGS sequence"/>
</dbReference>
<evidence type="ECO:0000313" key="2">
    <source>
        <dbReference type="EMBL" id="MBD2570808.1"/>
    </source>
</evidence>
<dbReference type="InterPro" id="IPR011042">
    <property type="entry name" value="6-blade_b-propeller_TolB-like"/>
</dbReference>
<name>A0ABR8FKY7_9NOST</name>
<protein>
    <recommendedName>
        <fullName evidence="4">NHL repeat-containing protein</fullName>
    </recommendedName>
</protein>
<dbReference type="EMBL" id="JACJST010000030">
    <property type="protein sequence ID" value="MBD2570808.1"/>
    <property type="molecule type" value="Genomic_DNA"/>
</dbReference>
<gene>
    <name evidence="2" type="ORF">H6G59_23515</name>
</gene>
<reference evidence="2 3" key="1">
    <citation type="journal article" date="2020" name="ISME J.">
        <title>Comparative genomics reveals insights into cyanobacterial evolution and habitat adaptation.</title>
        <authorList>
            <person name="Chen M.Y."/>
            <person name="Teng W.K."/>
            <person name="Zhao L."/>
            <person name="Hu C.X."/>
            <person name="Zhou Y.K."/>
            <person name="Han B.P."/>
            <person name="Song L.R."/>
            <person name="Shu W.S."/>
        </authorList>
    </citation>
    <scope>NUCLEOTIDE SEQUENCE [LARGE SCALE GENOMIC DNA]</scope>
    <source>
        <strain evidence="2 3">FACHB-196</strain>
    </source>
</reference>
<keyword evidence="1" id="KW-0472">Membrane</keyword>
<keyword evidence="3" id="KW-1185">Reference proteome</keyword>
<sequence>MKNRLSSLFNRNYQKLHQYLNKLVHKRYWRKKIAFNILLALTCVLMVTFVGMSMDRATTKTDKESATLTYQTSWIDNTIGKGKLRVQNNIEATTKTDKESATLTYQTSWIGNTIGKGKLRVQNNIEAMYVTANGEIYTNSYWDEAGGEAGIYKDGKVIATLEGTHGWNRLGGKAVTANSKYIYLAMTQGGMNNQKEDYPPEGKTWYCVRRYDLAGKPAPFPGGRGWDKSMLITSNDSEVTGLAIIDNQLFVSNAAANIVSIVNTETMQEKGRFTVNNPSAIAIDKQKSLWIIQNKKGSTAAKIMHYSQTGKKLPEQIVDIVEPTAIAIDNQGRLLVAENGIRQQIVIYNIQKQPLQVGTFGNKNGIYSDVAGEVKSLKFYGITGVGTDTAGNIYINNNGFNKSGTDLRKFSSSGKQQWQLLGLIFVDNADTDPKSDGVNVFTKQEEYLMDYSKPAGKQWTYKAYTVNPFKYPQDPRLHTSPDATFFRRIQGKPFLFLKDMYGSFLQIYRFQPATDGKIAIPAGMFVNTNESGKSITGNWPPYQPAKGEWIWRDSNGNGAFEQNEYDSGQDYPYTGGWWVDSKGDVWKTLRTQDGIRHYPLQGLDSKGNPIYTYSSMQKEKTPNLFKDLRRIEYFPQTDTMYLSGFTAEHPAVGDDAGVVGSEIVRFDNWSRGNRTPKWRTVIPYDTTGKREFSTAAMSVASDYVFAVTFKTADVYVYKAATGKMVHKFSPGPEVGGESGWIDIPYGIRAFRRSNGEYLVFVEENWKGKVIMYRLPI</sequence>